<reference evidence="2" key="2">
    <citation type="submission" date="2018-08" db="UniProtKB">
        <authorList>
            <consortium name="EnsemblPlants"/>
        </authorList>
    </citation>
    <scope>IDENTIFICATION</scope>
    <source>
        <strain evidence="2">Yugu1</strain>
    </source>
</reference>
<evidence type="ECO:0000256" key="1">
    <source>
        <dbReference type="SAM" id="MobiDB-lite"/>
    </source>
</evidence>
<feature type="compositionally biased region" description="Basic residues" evidence="1">
    <location>
        <begin position="54"/>
        <end position="74"/>
    </location>
</feature>
<dbReference type="EnsemblPlants" id="KQK97249">
    <property type="protein sequence ID" value="KQK97249"/>
    <property type="gene ID" value="SETIT_010628mg"/>
</dbReference>
<evidence type="ECO:0000313" key="2">
    <source>
        <dbReference type="EnsemblPlants" id="KQK97249"/>
    </source>
</evidence>
<name>K3Y8T6_SETIT</name>
<feature type="compositionally biased region" description="Pro residues" evidence="1">
    <location>
        <begin position="189"/>
        <end position="205"/>
    </location>
</feature>
<sequence>MVGDSLPPAPAPRKCRKVPALSQPFVRTARFAFHAEPAAALAHSPAGCSDRAGKALRRGRQRAPPRSRGQRWRSRASNGLEPTPGHHQIAPLCQRESSEHADAARPSCVVRCAAGIAPSEVWRRVARAGGAMGGGGSRPGEAQRALLLAVVALCSLLARPQPSCAFFFGGGRQEKVPMTVVVPDYSPRPAPLPLGPSPSAAPAPVPGSDGGGGDEDGTPRLPSERRSPGAPSSGDHHGAAAGAPAGTASADFISSSPAVPLPAGVTDSATVLPMPTPGQQQQLRDDVGMGALQLQVGAVQLATTLLMMLSFRALWCW</sequence>
<dbReference type="EMBL" id="AGNK02004341">
    <property type="status" value="NOT_ANNOTATED_CDS"/>
    <property type="molecule type" value="Genomic_DNA"/>
</dbReference>
<feature type="region of interest" description="Disordered" evidence="1">
    <location>
        <begin position="189"/>
        <end position="254"/>
    </location>
</feature>
<accession>K3Y8T6</accession>
<feature type="compositionally biased region" description="Low complexity" evidence="1">
    <location>
        <begin position="229"/>
        <end position="251"/>
    </location>
</feature>
<keyword evidence="3" id="KW-1185">Reference proteome</keyword>
<evidence type="ECO:0000313" key="3">
    <source>
        <dbReference type="Proteomes" id="UP000004995"/>
    </source>
</evidence>
<dbReference type="AlphaFoldDB" id="K3Y8T6"/>
<reference evidence="3" key="1">
    <citation type="journal article" date="2012" name="Nat. Biotechnol.">
        <title>Reference genome sequence of the model plant Setaria.</title>
        <authorList>
            <person name="Bennetzen J.L."/>
            <person name="Schmutz J."/>
            <person name="Wang H."/>
            <person name="Percifield R."/>
            <person name="Hawkins J."/>
            <person name="Pontaroli A.C."/>
            <person name="Estep M."/>
            <person name="Feng L."/>
            <person name="Vaughn J.N."/>
            <person name="Grimwood J."/>
            <person name="Jenkins J."/>
            <person name="Barry K."/>
            <person name="Lindquist E."/>
            <person name="Hellsten U."/>
            <person name="Deshpande S."/>
            <person name="Wang X."/>
            <person name="Wu X."/>
            <person name="Mitros T."/>
            <person name="Triplett J."/>
            <person name="Yang X."/>
            <person name="Ye C.Y."/>
            <person name="Mauro-Herrera M."/>
            <person name="Wang L."/>
            <person name="Li P."/>
            <person name="Sharma M."/>
            <person name="Sharma R."/>
            <person name="Ronald P.C."/>
            <person name="Panaud O."/>
            <person name="Kellogg E.A."/>
            <person name="Brutnell T.P."/>
            <person name="Doust A.N."/>
            <person name="Tuskan G.A."/>
            <person name="Rokhsar D."/>
            <person name="Devos K.M."/>
        </authorList>
    </citation>
    <scope>NUCLEOTIDE SEQUENCE [LARGE SCALE GENOMIC DNA]</scope>
    <source>
        <strain evidence="3">cv. Yugu1</strain>
    </source>
</reference>
<dbReference type="InParanoid" id="K3Y8T6"/>
<organism evidence="2 3">
    <name type="scientific">Setaria italica</name>
    <name type="common">Foxtail millet</name>
    <name type="synonym">Panicum italicum</name>
    <dbReference type="NCBI Taxonomy" id="4555"/>
    <lineage>
        <taxon>Eukaryota</taxon>
        <taxon>Viridiplantae</taxon>
        <taxon>Streptophyta</taxon>
        <taxon>Embryophyta</taxon>
        <taxon>Tracheophyta</taxon>
        <taxon>Spermatophyta</taxon>
        <taxon>Magnoliopsida</taxon>
        <taxon>Liliopsida</taxon>
        <taxon>Poales</taxon>
        <taxon>Poaceae</taxon>
        <taxon>PACMAD clade</taxon>
        <taxon>Panicoideae</taxon>
        <taxon>Panicodae</taxon>
        <taxon>Paniceae</taxon>
        <taxon>Cenchrinae</taxon>
        <taxon>Setaria</taxon>
    </lineage>
</organism>
<protein>
    <submittedName>
        <fullName evidence="2">Uncharacterized protein</fullName>
    </submittedName>
</protein>
<dbReference type="eggNOG" id="ENOG502R70D">
    <property type="taxonomic scope" value="Eukaryota"/>
</dbReference>
<dbReference type="HOGENOM" id="CLU_878254_0_0_1"/>
<dbReference type="Proteomes" id="UP000004995">
    <property type="component" value="Unassembled WGS sequence"/>
</dbReference>
<feature type="region of interest" description="Disordered" evidence="1">
    <location>
        <begin position="39"/>
        <end position="88"/>
    </location>
</feature>
<proteinExistence type="predicted"/>
<dbReference type="Gramene" id="KQK97249">
    <property type="protein sequence ID" value="KQK97249"/>
    <property type="gene ID" value="SETIT_010628mg"/>
</dbReference>
<dbReference type="PANTHER" id="PTHR34662:SF3">
    <property type="entry name" value="OS04G0422700 PROTEIN"/>
    <property type="match status" value="1"/>
</dbReference>
<dbReference type="PANTHER" id="PTHR34662">
    <property type="entry name" value="OS04G0422700 PROTEIN"/>
    <property type="match status" value="1"/>
</dbReference>